<keyword evidence="3" id="KW-1185">Reference proteome</keyword>
<dbReference type="Proteomes" id="UP000766486">
    <property type="component" value="Unassembled WGS sequence"/>
</dbReference>
<dbReference type="EMBL" id="CABFNS010000006">
    <property type="protein sequence ID" value="VUC19869.1"/>
    <property type="molecule type" value="Genomic_DNA"/>
</dbReference>
<evidence type="ECO:0000256" key="1">
    <source>
        <dbReference type="SAM" id="MobiDB-lite"/>
    </source>
</evidence>
<gene>
    <name evidence="2" type="ORF">CLO192961_LOCUS4251</name>
</gene>
<organism evidence="2 3">
    <name type="scientific">Bionectria ochroleuca</name>
    <name type="common">Gliocladium roseum</name>
    <dbReference type="NCBI Taxonomy" id="29856"/>
    <lineage>
        <taxon>Eukaryota</taxon>
        <taxon>Fungi</taxon>
        <taxon>Dikarya</taxon>
        <taxon>Ascomycota</taxon>
        <taxon>Pezizomycotina</taxon>
        <taxon>Sordariomycetes</taxon>
        <taxon>Hypocreomycetidae</taxon>
        <taxon>Hypocreales</taxon>
        <taxon>Bionectriaceae</taxon>
        <taxon>Clonostachys</taxon>
    </lineage>
</organism>
<sequence>MSLPIGTGMTSTGELPMKAYPACVDGEFANMRKSSTYLSSEGGREVNGEEVGGPCATLTGREEG</sequence>
<evidence type="ECO:0000313" key="3">
    <source>
        <dbReference type="Proteomes" id="UP000766486"/>
    </source>
</evidence>
<accession>A0ABY6TMP3</accession>
<reference evidence="2 3" key="1">
    <citation type="submission" date="2019-06" db="EMBL/GenBank/DDBJ databases">
        <authorList>
            <person name="Broberg M."/>
        </authorList>
    </citation>
    <scope>NUCLEOTIDE SEQUENCE [LARGE SCALE GENOMIC DNA]</scope>
</reference>
<feature type="region of interest" description="Disordered" evidence="1">
    <location>
        <begin position="39"/>
        <end position="64"/>
    </location>
</feature>
<protein>
    <submittedName>
        <fullName evidence="2">Uncharacterized protein</fullName>
    </submittedName>
</protein>
<evidence type="ECO:0000313" key="2">
    <source>
        <dbReference type="EMBL" id="VUC19869.1"/>
    </source>
</evidence>
<name>A0ABY6TMP3_BIOOC</name>
<proteinExistence type="predicted"/>
<comment type="caution">
    <text evidence="2">The sequence shown here is derived from an EMBL/GenBank/DDBJ whole genome shotgun (WGS) entry which is preliminary data.</text>
</comment>